<gene>
    <name evidence="2" type="ORF">GCM10010967_09440</name>
</gene>
<name>A0ABQ2HGU1_9BACT</name>
<feature type="region of interest" description="Disordered" evidence="1">
    <location>
        <begin position="1"/>
        <end position="20"/>
    </location>
</feature>
<accession>A0ABQ2HGU1</accession>
<dbReference type="Proteomes" id="UP000632339">
    <property type="component" value="Unassembled WGS sequence"/>
</dbReference>
<proteinExistence type="predicted"/>
<reference evidence="3" key="1">
    <citation type="journal article" date="2019" name="Int. J. Syst. Evol. Microbiol.">
        <title>The Global Catalogue of Microorganisms (GCM) 10K type strain sequencing project: providing services to taxonomists for standard genome sequencing and annotation.</title>
        <authorList>
            <consortium name="The Broad Institute Genomics Platform"/>
            <consortium name="The Broad Institute Genome Sequencing Center for Infectious Disease"/>
            <person name="Wu L."/>
            <person name="Ma J."/>
        </authorList>
    </citation>
    <scope>NUCLEOTIDE SEQUENCE [LARGE SCALE GENOMIC DNA]</scope>
    <source>
        <strain evidence="3">CGMCC 1.6375</strain>
    </source>
</reference>
<evidence type="ECO:0000256" key="1">
    <source>
        <dbReference type="SAM" id="MobiDB-lite"/>
    </source>
</evidence>
<protein>
    <submittedName>
        <fullName evidence="2">Uncharacterized protein</fullName>
    </submittedName>
</protein>
<dbReference type="EMBL" id="BMLI01000001">
    <property type="protein sequence ID" value="GGM79783.1"/>
    <property type="molecule type" value="Genomic_DNA"/>
</dbReference>
<sequence>MSCNSHKDTAGGQADTTDDGIPAGVGNSDCYVYQTKGDSAFLRIDTGKDDRVAGELSYDFHEKDRNRGQFTGTLNGDTILARYTFQAEGSESIREVVFLKKGSGWVEGFGEVKDSAGVTLFKDRSKLDFEKGLHFEPSECPPGKQ</sequence>
<organism evidence="2 3">
    <name type="scientific">Dyadobacter beijingensis</name>
    <dbReference type="NCBI Taxonomy" id="365489"/>
    <lineage>
        <taxon>Bacteria</taxon>
        <taxon>Pseudomonadati</taxon>
        <taxon>Bacteroidota</taxon>
        <taxon>Cytophagia</taxon>
        <taxon>Cytophagales</taxon>
        <taxon>Spirosomataceae</taxon>
        <taxon>Dyadobacter</taxon>
    </lineage>
</organism>
<evidence type="ECO:0000313" key="3">
    <source>
        <dbReference type="Proteomes" id="UP000632339"/>
    </source>
</evidence>
<evidence type="ECO:0000313" key="2">
    <source>
        <dbReference type="EMBL" id="GGM79783.1"/>
    </source>
</evidence>
<keyword evidence="3" id="KW-1185">Reference proteome</keyword>
<comment type="caution">
    <text evidence="2">The sequence shown here is derived from an EMBL/GenBank/DDBJ whole genome shotgun (WGS) entry which is preliminary data.</text>
</comment>